<keyword evidence="1" id="KW-0472">Membrane</keyword>
<gene>
    <name evidence="2" type="ORF">C3L33_23055</name>
</gene>
<name>A0A6A4KPG2_9ERIC</name>
<dbReference type="Gene3D" id="3.30.360.10">
    <property type="entry name" value="Dihydrodipicolinate Reductase, domain 2"/>
    <property type="match status" value="1"/>
</dbReference>
<evidence type="ECO:0000313" key="2">
    <source>
        <dbReference type="EMBL" id="KAE9445047.1"/>
    </source>
</evidence>
<organism evidence="2">
    <name type="scientific">Rhododendron williamsianum</name>
    <dbReference type="NCBI Taxonomy" id="262921"/>
    <lineage>
        <taxon>Eukaryota</taxon>
        <taxon>Viridiplantae</taxon>
        <taxon>Streptophyta</taxon>
        <taxon>Embryophyta</taxon>
        <taxon>Tracheophyta</taxon>
        <taxon>Spermatophyta</taxon>
        <taxon>Magnoliopsida</taxon>
        <taxon>eudicotyledons</taxon>
        <taxon>Gunneridae</taxon>
        <taxon>Pentapetalae</taxon>
        <taxon>asterids</taxon>
        <taxon>Ericales</taxon>
        <taxon>Ericaceae</taxon>
        <taxon>Ericoideae</taxon>
        <taxon>Rhodoreae</taxon>
        <taxon>Rhododendron</taxon>
    </lineage>
</organism>
<accession>A0A6A4KPG2</accession>
<dbReference type="OrthoDB" id="1733243at2759"/>
<reference evidence="2" key="1">
    <citation type="journal article" date="2019" name="Genome Biol. Evol.">
        <title>The Rhododendron genome and chromosomal organization provide insight into shared whole-genome duplications across the heath family (Ericaceae).</title>
        <authorList>
            <person name="Soza V.L."/>
            <person name="Lindsley D."/>
            <person name="Waalkes A."/>
            <person name="Ramage E."/>
            <person name="Patwardhan R.P."/>
            <person name="Burton J.N."/>
            <person name="Adey A."/>
            <person name="Kumar A."/>
            <person name="Qiu R."/>
            <person name="Shendure J."/>
            <person name="Hall B."/>
        </authorList>
    </citation>
    <scope>NUCLEOTIDE SEQUENCE</scope>
    <source>
        <strain evidence="2">RSF 1966-606</strain>
    </source>
</reference>
<keyword evidence="1" id="KW-1133">Transmembrane helix</keyword>
<dbReference type="EMBL" id="QEFC01004597">
    <property type="protein sequence ID" value="KAE9445047.1"/>
    <property type="molecule type" value="Genomic_DNA"/>
</dbReference>
<dbReference type="AlphaFoldDB" id="A0A6A4KPG2"/>
<sequence length="80" mass="8987">MSQWLTSPISLFVSTNLLSLSLNFSVHVYLSRVVIKEESEGKLKGILGCNEDDVVSTDFEGDSRQFEMLVDEMPEEQSSN</sequence>
<feature type="non-terminal residue" evidence="2">
    <location>
        <position position="1"/>
    </location>
</feature>
<proteinExistence type="predicted"/>
<comment type="caution">
    <text evidence="2">The sequence shown here is derived from an EMBL/GenBank/DDBJ whole genome shotgun (WGS) entry which is preliminary data.</text>
</comment>
<protein>
    <submittedName>
        <fullName evidence="2">Uncharacterized protein</fullName>
    </submittedName>
</protein>
<evidence type="ECO:0000256" key="1">
    <source>
        <dbReference type="SAM" id="Phobius"/>
    </source>
</evidence>
<keyword evidence="1" id="KW-0812">Transmembrane</keyword>
<dbReference type="SUPFAM" id="SSF55347">
    <property type="entry name" value="Glyceraldehyde-3-phosphate dehydrogenase-like, C-terminal domain"/>
    <property type="match status" value="1"/>
</dbReference>
<feature type="transmembrane region" description="Helical" evidence="1">
    <location>
        <begin position="12"/>
        <end position="35"/>
    </location>
</feature>